<dbReference type="Gramene" id="OMO97370">
    <property type="protein sequence ID" value="OMO97370"/>
    <property type="gene ID" value="CCACVL1_04580"/>
</dbReference>
<sequence>MSFSSKAVGLEYAPTGVSKPWDLTRVACEGNKWDNGAKLERERLRECGPFGRRTTEFASKV</sequence>
<comment type="caution">
    <text evidence="1">The sequence shown here is derived from an EMBL/GenBank/DDBJ whole genome shotgun (WGS) entry which is preliminary data.</text>
</comment>
<reference evidence="1 2" key="1">
    <citation type="submission" date="2013-09" db="EMBL/GenBank/DDBJ databases">
        <title>Corchorus capsularis genome sequencing.</title>
        <authorList>
            <person name="Alam M."/>
            <person name="Haque M.S."/>
            <person name="Islam M.S."/>
            <person name="Emdad E.M."/>
            <person name="Islam M.M."/>
            <person name="Ahmed B."/>
            <person name="Halim A."/>
            <person name="Hossen Q.M.M."/>
            <person name="Hossain M.Z."/>
            <person name="Ahmed R."/>
            <person name="Khan M.M."/>
            <person name="Islam R."/>
            <person name="Rashid M.M."/>
            <person name="Khan S.A."/>
            <person name="Rahman M.S."/>
            <person name="Alam M."/>
        </authorList>
    </citation>
    <scope>NUCLEOTIDE SEQUENCE [LARGE SCALE GENOMIC DNA]</scope>
    <source>
        <strain evidence="2">cv. CVL-1</strain>
        <tissue evidence="1">Whole seedling</tissue>
    </source>
</reference>
<evidence type="ECO:0000313" key="1">
    <source>
        <dbReference type="EMBL" id="OMO97370.1"/>
    </source>
</evidence>
<gene>
    <name evidence="1" type="ORF">CCACVL1_04580</name>
</gene>
<evidence type="ECO:0000313" key="2">
    <source>
        <dbReference type="Proteomes" id="UP000188268"/>
    </source>
</evidence>
<protein>
    <submittedName>
        <fullName evidence="1">Uncharacterized protein</fullName>
    </submittedName>
</protein>
<dbReference type="OrthoDB" id="10453818at2759"/>
<dbReference type="Proteomes" id="UP000188268">
    <property type="component" value="Unassembled WGS sequence"/>
</dbReference>
<organism evidence="1 2">
    <name type="scientific">Corchorus capsularis</name>
    <name type="common">Jute</name>
    <dbReference type="NCBI Taxonomy" id="210143"/>
    <lineage>
        <taxon>Eukaryota</taxon>
        <taxon>Viridiplantae</taxon>
        <taxon>Streptophyta</taxon>
        <taxon>Embryophyta</taxon>
        <taxon>Tracheophyta</taxon>
        <taxon>Spermatophyta</taxon>
        <taxon>Magnoliopsida</taxon>
        <taxon>eudicotyledons</taxon>
        <taxon>Gunneridae</taxon>
        <taxon>Pentapetalae</taxon>
        <taxon>rosids</taxon>
        <taxon>malvids</taxon>
        <taxon>Malvales</taxon>
        <taxon>Malvaceae</taxon>
        <taxon>Grewioideae</taxon>
        <taxon>Apeibeae</taxon>
        <taxon>Corchorus</taxon>
    </lineage>
</organism>
<name>A0A1R3JRE3_COCAP</name>
<proteinExistence type="predicted"/>
<accession>A0A1R3JRE3</accession>
<dbReference type="AlphaFoldDB" id="A0A1R3JRE3"/>
<keyword evidence="2" id="KW-1185">Reference proteome</keyword>
<dbReference type="EMBL" id="AWWV01007224">
    <property type="protein sequence ID" value="OMO97370.1"/>
    <property type="molecule type" value="Genomic_DNA"/>
</dbReference>